<dbReference type="GO" id="GO:0016829">
    <property type="term" value="F:lyase activity"/>
    <property type="evidence" value="ECO:0007669"/>
    <property type="project" value="InterPro"/>
</dbReference>
<comment type="caution">
    <text evidence="4">The sequence shown here is derived from an EMBL/GenBank/DDBJ whole genome shotgun (WGS) entry which is preliminary data.</text>
</comment>
<dbReference type="PANTHER" id="PTHR16943:SF8">
    <property type="entry name" value="2-METHYLCITRATE DEHYDRATASE"/>
    <property type="match status" value="1"/>
</dbReference>
<dbReference type="EMBL" id="ABLD01000019">
    <property type="protein sequence ID" value="EDT08324.1"/>
    <property type="molecule type" value="Genomic_DNA"/>
</dbReference>
<dbReference type="Pfam" id="PF19305">
    <property type="entry name" value="MmgE_PrpD_C"/>
    <property type="match status" value="1"/>
</dbReference>
<dbReference type="PANTHER" id="PTHR16943">
    <property type="entry name" value="2-METHYLCITRATE DEHYDRATASE-RELATED"/>
    <property type="match status" value="1"/>
</dbReference>
<dbReference type="InterPro" id="IPR042188">
    <property type="entry name" value="MmgE/PrpD_sf_2"/>
</dbReference>
<dbReference type="OrthoDB" id="9797528at2"/>
<evidence type="ECO:0000313" key="4">
    <source>
        <dbReference type="EMBL" id="EDT08324.1"/>
    </source>
</evidence>
<keyword evidence="5" id="KW-1185">Reference proteome</keyword>
<accession>B1G6F8</accession>
<dbReference type="Gene3D" id="1.10.4100.10">
    <property type="entry name" value="2-methylcitrate dehydratase PrpD"/>
    <property type="match status" value="1"/>
</dbReference>
<dbReference type="Pfam" id="PF03972">
    <property type="entry name" value="MmgE_PrpD_N"/>
    <property type="match status" value="1"/>
</dbReference>
<proteinExistence type="inferred from homology"/>
<name>B1G6F8_PARG4</name>
<evidence type="ECO:0000259" key="3">
    <source>
        <dbReference type="Pfam" id="PF19305"/>
    </source>
</evidence>
<dbReference type="Proteomes" id="UP000005045">
    <property type="component" value="Unassembled WGS sequence"/>
</dbReference>
<dbReference type="InterPro" id="IPR005656">
    <property type="entry name" value="MmgE_PrpD"/>
</dbReference>
<gene>
    <name evidence="4" type="ORF">BgramDRAFT_5006</name>
</gene>
<dbReference type="InterPro" id="IPR045336">
    <property type="entry name" value="MmgE_PrpD_N"/>
</dbReference>
<dbReference type="SUPFAM" id="SSF103378">
    <property type="entry name" value="2-methylcitrate dehydratase PrpD"/>
    <property type="match status" value="1"/>
</dbReference>
<feature type="domain" description="MmgE/PrpD N-terminal" evidence="2">
    <location>
        <begin position="18"/>
        <end position="257"/>
    </location>
</feature>
<dbReference type="InterPro" id="IPR042183">
    <property type="entry name" value="MmgE/PrpD_sf_1"/>
</dbReference>
<dbReference type="InterPro" id="IPR036148">
    <property type="entry name" value="MmgE/PrpD_sf"/>
</dbReference>
<feature type="domain" description="MmgE/PrpD C-terminal" evidence="3">
    <location>
        <begin position="278"/>
        <end position="432"/>
    </location>
</feature>
<comment type="similarity">
    <text evidence="1">Belongs to the PrpD family.</text>
</comment>
<sequence>MQPDSMDLRATHNGELTRELARFVADTQWRDVPVAVRSEAKRSLVNYFAVALAGCHDPTLDKAVSVYSRFSANDDATVIGRSERSDMLNAAALNAMSANVYDFDDTHIPTIIHPTAPVAAALFALAESHALSGEALLLAFVLGVEVECRIGNAVSPEHYRRGWHITSTCGVFGAAAAVAKALSLGERETVWALGNASAQAGGLVETLGTMSKSISVGNAARNGLLSALLANDGFSGPDAPLEGERGFVRVATPNPHWSALTQDLGREWALLKNTYKPYPCGVVLNPVIDACLDLRRDARWSFDDIEQIELAGHPLLRERTDRPGVRTGRESQVSAQHAVAVALSRGKAGLEEFSDAAVADPSLRALARRLRFIDDAAWPVESAQVTIVLRSGERPSHRVQAARGSLDAPLANVELADKLHRLAAYGRSGVETEPLVERLWKFENEPDAAAVVRITSARGPH</sequence>
<evidence type="ECO:0000256" key="1">
    <source>
        <dbReference type="ARBA" id="ARBA00006174"/>
    </source>
</evidence>
<organism evidence="4 5">
    <name type="scientific">Paraburkholderia graminis (strain ATCC 700544 / DSM 17151 / LMG 18924 / NCIMB 13744 / C4D1M)</name>
    <dbReference type="NCBI Taxonomy" id="396598"/>
    <lineage>
        <taxon>Bacteria</taxon>
        <taxon>Pseudomonadati</taxon>
        <taxon>Pseudomonadota</taxon>
        <taxon>Betaproteobacteria</taxon>
        <taxon>Burkholderiales</taxon>
        <taxon>Burkholderiaceae</taxon>
        <taxon>Paraburkholderia</taxon>
    </lineage>
</organism>
<reference evidence="4 5" key="1">
    <citation type="submission" date="2008-03" db="EMBL/GenBank/DDBJ databases">
        <title>Sequencing of the draft genome and assembly of Burkholderia graminis C4D1M.</title>
        <authorList>
            <consortium name="US DOE Joint Genome Institute (JGI-PGF)"/>
            <person name="Copeland A."/>
            <person name="Lucas S."/>
            <person name="Lapidus A."/>
            <person name="Glavina del Rio T."/>
            <person name="Dalin E."/>
            <person name="Tice H."/>
            <person name="Bruce D."/>
            <person name="Goodwin L."/>
            <person name="Pitluck S."/>
            <person name="Larimer F."/>
            <person name="Land M.L."/>
            <person name="Hauser L."/>
            <person name="Tiedje J."/>
            <person name="Richardson P."/>
        </authorList>
    </citation>
    <scope>NUCLEOTIDE SEQUENCE [LARGE SCALE GENOMIC DNA]</scope>
    <source>
        <strain evidence="5">ATCC 700544 / DSM 17151 / LMG 18924 / NCIMB 13744 / C4D1M</strain>
    </source>
</reference>
<evidence type="ECO:0000313" key="5">
    <source>
        <dbReference type="Proteomes" id="UP000005045"/>
    </source>
</evidence>
<dbReference type="InterPro" id="IPR045337">
    <property type="entry name" value="MmgE_PrpD_C"/>
</dbReference>
<protein>
    <submittedName>
        <fullName evidence="4">MmgE/PrpD family protein</fullName>
    </submittedName>
</protein>
<evidence type="ECO:0000259" key="2">
    <source>
        <dbReference type="Pfam" id="PF03972"/>
    </source>
</evidence>
<dbReference type="Gene3D" id="3.30.1330.120">
    <property type="entry name" value="2-methylcitrate dehydratase PrpD"/>
    <property type="match status" value="1"/>
</dbReference>
<dbReference type="AlphaFoldDB" id="B1G6F8"/>